<evidence type="ECO:0000313" key="3">
    <source>
        <dbReference type="Proteomes" id="UP001140217"/>
    </source>
</evidence>
<proteinExistence type="predicted"/>
<evidence type="ECO:0000256" key="1">
    <source>
        <dbReference type="SAM" id="MobiDB-lite"/>
    </source>
</evidence>
<comment type="caution">
    <text evidence="2">The sequence shown here is derived from an EMBL/GenBank/DDBJ whole genome shotgun (WGS) entry which is preliminary data.</text>
</comment>
<organism evidence="2 3">
    <name type="scientific">Coemansia javaensis</name>
    <dbReference type="NCBI Taxonomy" id="2761396"/>
    <lineage>
        <taxon>Eukaryota</taxon>
        <taxon>Fungi</taxon>
        <taxon>Fungi incertae sedis</taxon>
        <taxon>Zoopagomycota</taxon>
        <taxon>Kickxellomycotina</taxon>
        <taxon>Kickxellomycetes</taxon>
        <taxon>Kickxellales</taxon>
        <taxon>Kickxellaceae</taxon>
        <taxon>Coemansia</taxon>
    </lineage>
</organism>
<evidence type="ECO:0000313" key="2">
    <source>
        <dbReference type="EMBL" id="KAJ2776848.1"/>
    </source>
</evidence>
<reference evidence="2" key="1">
    <citation type="submission" date="2022-07" db="EMBL/GenBank/DDBJ databases">
        <title>Phylogenomic reconstructions and comparative analyses of Kickxellomycotina fungi.</title>
        <authorList>
            <person name="Reynolds N.K."/>
            <person name="Stajich J.E."/>
            <person name="Barry K."/>
            <person name="Grigoriev I.V."/>
            <person name="Crous P."/>
            <person name="Smith M.E."/>
        </authorList>
    </citation>
    <scope>NUCLEOTIDE SEQUENCE</scope>
    <source>
        <strain evidence="2">NBRC 105414</strain>
    </source>
</reference>
<dbReference type="EMBL" id="JANBUL010000330">
    <property type="protein sequence ID" value="KAJ2776848.1"/>
    <property type="molecule type" value="Genomic_DNA"/>
</dbReference>
<dbReference type="OrthoDB" id="19311at2759"/>
<feature type="region of interest" description="Disordered" evidence="1">
    <location>
        <begin position="356"/>
        <end position="377"/>
    </location>
</feature>
<sequence>MLNVFRKRSSHSDISWALSANHPTLDLDDADPLPACFGEAASLPPEMQAPVSTRFICGLQDTMPDRRVGALRWFNAKLSAAARLDSFGAANEAVWVYVRFREVLFSTLYTAFVHGVEHLNGNRMVELMPRLAASGWKQAEIENVLIVLLDHGNNQEVRMLGWHVLCLYVAAAGGRGCSKTAADLFTNGISLRAFSYVDKPDASRIVGDIMCAVASGVEVTDIGCGQRAIVGFKTGRSSICPVLQDTAFPINPQGILAMRMVRSALLLAVRLAGLASDPRVVCTRHADTSILTDAVQGTSTVFGRGIVDGTYTNRMPLLGLQVIVNFMLEHLTPQSAHMVSERDFYMPFIGQRPDNEACSRNPGARGASEAGASAPEETEDARVYTTLRRAILDHGPKYKLFFVDVLRLSLGALSKLAADGPDADSIDRDELAQAGFEVCVGALTVIRLWLVSRDEYRPAHLQASDGSGGVSVTAVMNYVGYVHQLMDWLVEENRWDTKKLVLLYNGLLIHRIAMRAYRNQLPRESVQSIMDGLQQITLKLLSKPSTNLLDESNPSSYPNRALALLADCLAAGWLLVGAPIATLTERFRAIYMATTVWTSHLATWRNVLVALTAAGIRHVLFVDERVLIQESMFSGQRQRRGMNRVDEYMANLKDPMYYMHDPSPVSSFDASTPLCITSSLTWDTMRMVFTYMTTAAKKEADFKRACAEQCRSTESRLADPGVDNHPRSLLQSTRSIYASIFIGASAQSAAAGSVRAAVDSTHHAPVGPAHLVADSEGGSNRSAAVSLLGEINTSAWQREAMWIDFHISDYALAQGDRVRSLRCMWHMWVGLLGSPVDADDVRAKFILRGLVQSWDVYRAGLDCSRCAPDDDFVVFRVSHWIAEIAAKFGVDDYRGRVAQTALFRMGCRFSERVSERILFLRARFLQKGEPVNAGQVHMFLVECRMLLSFGIPGSRMLLLALERGLRRMFLDSDSCSSGSLPDAAVQGAVTLLVSMGTLLANSRVLNARKGRPNVRRFSDSSLISAAEDEALIAHIGYVEKDQYPILDKPQGSALFHVRWEDGGPVLGKVCDVMWQLAFKLSSTDAFSYRCRRAAEGAVLSGMTVVCLSELAMPKSIQNARLIDNCIAAVVSRLFATQHDILRMAVSNLSAFVIGRAGLAHLLGVERARKLAMYTMMAIVEQLDRATTEFTVDSALSVRELMKLLLDILVKEPETIIDKSPHEYAISGQRVRDFLVEHVVQRCAHPTAPAATAPHEYNRGLGRVDSESGVVLRLEPADYTYHESMGLDEFVLLSEDGGKPCAENQMGEAFYMALMVQFDEDARSRVLGRDVRTPSNSYADSSSSASGNDNTFYYLHGNTAGSSTGDDSNCAPDMQHSTFKVPVCEGEVFSDAAIKMTIPVISSLSRKRPLSPIASSDDADQPPEAQATAQLQAEIDAFLEEEARASAGDGNANANHSNYGDEDDDDDDGRRHGGNRGARDSGDNAPSNADGRRYTVSSDG</sequence>
<name>A0A9W8H1U4_9FUNG</name>
<feature type="compositionally biased region" description="Low complexity" evidence="1">
    <location>
        <begin position="362"/>
        <end position="375"/>
    </location>
</feature>
<dbReference type="Proteomes" id="UP001140217">
    <property type="component" value="Unassembled WGS sequence"/>
</dbReference>
<feature type="region of interest" description="Disordered" evidence="1">
    <location>
        <begin position="1404"/>
        <end position="1499"/>
    </location>
</feature>
<protein>
    <submittedName>
        <fullName evidence="2">Uncharacterized protein</fullName>
    </submittedName>
</protein>
<accession>A0A9W8H1U4</accession>
<gene>
    <name evidence="2" type="ORF">H4R18_005456</name>
</gene>
<keyword evidence="3" id="KW-1185">Reference proteome</keyword>